<evidence type="ECO:0000313" key="2">
    <source>
        <dbReference type="EMBL" id="VEL31597.1"/>
    </source>
</evidence>
<feature type="non-terminal residue" evidence="2">
    <location>
        <position position="99"/>
    </location>
</feature>
<name>A0A448X9I7_9PLAT</name>
<gene>
    <name evidence="2" type="ORF">PXEA_LOCUS25037</name>
</gene>
<proteinExistence type="predicted"/>
<protein>
    <submittedName>
        <fullName evidence="2">Uncharacterized protein</fullName>
    </submittedName>
</protein>
<comment type="caution">
    <text evidence="2">The sequence shown here is derived from an EMBL/GenBank/DDBJ whole genome shotgun (WGS) entry which is preliminary data.</text>
</comment>
<reference evidence="2" key="1">
    <citation type="submission" date="2018-11" db="EMBL/GenBank/DDBJ databases">
        <authorList>
            <consortium name="Pathogen Informatics"/>
        </authorList>
    </citation>
    <scope>NUCLEOTIDE SEQUENCE</scope>
</reference>
<evidence type="ECO:0000313" key="3">
    <source>
        <dbReference type="Proteomes" id="UP000784294"/>
    </source>
</evidence>
<dbReference type="AlphaFoldDB" id="A0A448X9I7"/>
<keyword evidence="3" id="KW-1185">Reference proteome</keyword>
<evidence type="ECO:0000256" key="1">
    <source>
        <dbReference type="SAM" id="MobiDB-lite"/>
    </source>
</evidence>
<feature type="region of interest" description="Disordered" evidence="1">
    <location>
        <begin position="78"/>
        <end position="99"/>
    </location>
</feature>
<dbReference type="EMBL" id="CAAALY010124387">
    <property type="protein sequence ID" value="VEL31597.1"/>
    <property type="molecule type" value="Genomic_DNA"/>
</dbReference>
<dbReference type="Proteomes" id="UP000784294">
    <property type="component" value="Unassembled WGS sequence"/>
</dbReference>
<organism evidence="2 3">
    <name type="scientific">Protopolystoma xenopodis</name>
    <dbReference type="NCBI Taxonomy" id="117903"/>
    <lineage>
        <taxon>Eukaryota</taxon>
        <taxon>Metazoa</taxon>
        <taxon>Spiralia</taxon>
        <taxon>Lophotrochozoa</taxon>
        <taxon>Platyhelminthes</taxon>
        <taxon>Monogenea</taxon>
        <taxon>Polyopisthocotylea</taxon>
        <taxon>Polystomatidea</taxon>
        <taxon>Polystomatidae</taxon>
        <taxon>Protopolystoma</taxon>
    </lineage>
</organism>
<accession>A0A448X9I7</accession>
<sequence>MPDFRGLWPACTSDCYRLMAFEPPQQLCPPEPSLPLSSTLTTSASVALDGLGPSVTVRSQSSQQLSTPTGLLDLRLTRSAEGVAQQDPISGRYEAPPVA</sequence>